<dbReference type="AlphaFoldDB" id="A0AAD6XXE0"/>
<evidence type="ECO:0000313" key="2">
    <source>
        <dbReference type="Proteomes" id="UP001219525"/>
    </source>
</evidence>
<dbReference type="Gene3D" id="3.30.420.10">
    <property type="entry name" value="Ribonuclease H-like superfamily/Ribonuclease H"/>
    <property type="match status" value="1"/>
</dbReference>
<accession>A0AAD6XXE0</accession>
<evidence type="ECO:0008006" key="3">
    <source>
        <dbReference type="Google" id="ProtNLM"/>
    </source>
</evidence>
<evidence type="ECO:0000313" key="1">
    <source>
        <dbReference type="EMBL" id="KAJ7191476.1"/>
    </source>
</evidence>
<feature type="non-terminal residue" evidence="1">
    <location>
        <position position="1"/>
    </location>
</feature>
<comment type="caution">
    <text evidence="1">The sequence shown here is derived from an EMBL/GenBank/DDBJ whole genome shotgun (WGS) entry which is preliminary data.</text>
</comment>
<organism evidence="1 2">
    <name type="scientific">Mycena pura</name>
    <dbReference type="NCBI Taxonomy" id="153505"/>
    <lineage>
        <taxon>Eukaryota</taxon>
        <taxon>Fungi</taxon>
        <taxon>Dikarya</taxon>
        <taxon>Basidiomycota</taxon>
        <taxon>Agaricomycotina</taxon>
        <taxon>Agaricomycetes</taxon>
        <taxon>Agaricomycetidae</taxon>
        <taxon>Agaricales</taxon>
        <taxon>Marasmiineae</taxon>
        <taxon>Mycenaceae</taxon>
        <taxon>Mycena</taxon>
    </lineage>
</organism>
<proteinExistence type="predicted"/>
<dbReference type="EMBL" id="JARJCW010000132">
    <property type="protein sequence ID" value="KAJ7191476.1"/>
    <property type="molecule type" value="Genomic_DNA"/>
</dbReference>
<reference evidence="1" key="1">
    <citation type="submission" date="2023-03" db="EMBL/GenBank/DDBJ databases">
        <title>Massive genome expansion in bonnet fungi (Mycena s.s.) driven by repeated elements and novel gene families across ecological guilds.</title>
        <authorList>
            <consortium name="Lawrence Berkeley National Laboratory"/>
            <person name="Harder C.B."/>
            <person name="Miyauchi S."/>
            <person name="Viragh M."/>
            <person name="Kuo A."/>
            <person name="Thoen E."/>
            <person name="Andreopoulos B."/>
            <person name="Lu D."/>
            <person name="Skrede I."/>
            <person name="Drula E."/>
            <person name="Henrissat B."/>
            <person name="Morin E."/>
            <person name="Kohler A."/>
            <person name="Barry K."/>
            <person name="LaButti K."/>
            <person name="Morin E."/>
            <person name="Salamov A."/>
            <person name="Lipzen A."/>
            <person name="Mereny Z."/>
            <person name="Hegedus B."/>
            <person name="Baldrian P."/>
            <person name="Stursova M."/>
            <person name="Weitz H."/>
            <person name="Taylor A."/>
            <person name="Grigoriev I.V."/>
            <person name="Nagy L.G."/>
            <person name="Martin F."/>
            <person name="Kauserud H."/>
        </authorList>
    </citation>
    <scope>NUCLEOTIDE SEQUENCE</scope>
    <source>
        <strain evidence="1">9144</strain>
    </source>
</reference>
<name>A0AAD6XXE0_9AGAR</name>
<keyword evidence="2" id="KW-1185">Reference proteome</keyword>
<gene>
    <name evidence="1" type="ORF">GGX14DRAFT_381144</name>
</gene>
<protein>
    <recommendedName>
        <fullName evidence="3">Tc1-like transposase DDE domain-containing protein</fullName>
    </recommendedName>
</protein>
<dbReference type="GO" id="GO:0003676">
    <property type="term" value="F:nucleic acid binding"/>
    <property type="evidence" value="ECO:0007669"/>
    <property type="project" value="InterPro"/>
</dbReference>
<sequence length="75" mass="8381">HPPSSPDVSPIECIWPLLKTHVRAHLPRPGSYQALCDAIFDAWSKITVDEIDRFIDRMPDVVEAVIAAEGGHTKY</sequence>
<dbReference type="Proteomes" id="UP001219525">
    <property type="component" value="Unassembled WGS sequence"/>
</dbReference>
<dbReference type="InterPro" id="IPR036397">
    <property type="entry name" value="RNaseH_sf"/>
</dbReference>